<keyword evidence="4" id="KW-1185">Reference proteome</keyword>
<gene>
    <name evidence="3" type="ORF">I6N98_00760</name>
</gene>
<reference evidence="3 4" key="1">
    <citation type="submission" date="2020-12" db="EMBL/GenBank/DDBJ databases">
        <authorList>
            <person name="Shan Y."/>
        </authorList>
    </citation>
    <scope>NUCLEOTIDE SEQUENCE [LARGE SCALE GENOMIC DNA]</scope>
    <source>
        <strain evidence="4">csc3.9</strain>
    </source>
</reference>
<dbReference type="Proteomes" id="UP000596063">
    <property type="component" value="Chromosome"/>
</dbReference>
<name>A0A7T4URJ9_9GAMM</name>
<dbReference type="SUPFAM" id="SSF51735">
    <property type="entry name" value="NAD(P)-binding Rossmann-fold domains"/>
    <property type="match status" value="1"/>
</dbReference>
<dbReference type="AlphaFoldDB" id="A0A7T4URJ9"/>
<organism evidence="3 4">
    <name type="scientific">Spongiibacter nanhainus</name>
    <dbReference type="NCBI Taxonomy" id="2794344"/>
    <lineage>
        <taxon>Bacteria</taxon>
        <taxon>Pseudomonadati</taxon>
        <taxon>Pseudomonadota</taxon>
        <taxon>Gammaproteobacteria</taxon>
        <taxon>Cellvibrionales</taxon>
        <taxon>Spongiibacteraceae</taxon>
        <taxon>Spongiibacter</taxon>
    </lineage>
</organism>
<comment type="similarity">
    <text evidence="1">Belongs to the short-chain dehydrogenases/reductases (SDR) family.</text>
</comment>
<dbReference type="GO" id="GO:0016491">
    <property type="term" value="F:oxidoreductase activity"/>
    <property type="evidence" value="ECO:0007669"/>
    <property type="project" value="UniProtKB-KW"/>
</dbReference>
<dbReference type="PANTHER" id="PTHR24320">
    <property type="entry name" value="RETINOL DEHYDROGENASE"/>
    <property type="match status" value="1"/>
</dbReference>
<dbReference type="RefSeq" id="WP_198569931.1">
    <property type="nucleotide sequence ID" value="NZ_CP066167.1"/>
</dbReference>
<dbReference type="PRINTS" id="PR00081">
    <property type="entry name" value="GDHRDH"/>
</dbReference>
<dbReference type="Gene3D" id="3.40.50.720">
    <property type="entry name" value="NAD(P)-binding Rossmann-like Domain"/>
    <property type="match status" value="1"/>
</dbReference>
<sequence length="331" mass="35637">MPEATRQVEAAEQITAQSVLSDYEIAGKTVIVTGATSGVGRAIAEALAGAGADVTLAVRDVLAGQRVMAELVAVYPRSRIRVESIDLLDLHSVRAFAERWGQQALDLLFNNAGLMAPPLSYTDLGFESQLSVNCLAPMLLSRLLLPNMRLAPSPRIVTVSSGAHHLARLRLDDLHYRRRDYDKFEAYGHSKLCANLMAVAFSQQYAPITMNLVTPGAVASNLARHTTLEDAIKLGWVREDGSLAVGEMRSPEVGAASPVWAAVTPELEGRGGVYIEDLAVAPVFDSPREDCWGVTAESLDPDLAGALWNRLLAHIAPFEESADNAPSEVKL</sequence>
<accession>A0A7T4URJ9</accession>
<dbReference type="InterPro" id="IPR036291">
    <property type="entry name" value="NAD(P)-bd_dom_sf"/>
</dbReference>
<evidence type="ECO:0000256" key="1">
    <source>
        <dbReference type="ARBA" id="ARBA00006484"/>
    </source>
</evidence>
<protein>
    <submittedName>
        <fullName evidence="3">SDR family NAD(P)-dependent oxidoreductase</fullName>
    </submittedName>
</protein>
<dbReference type="EMBL" id="CP066167">
    <property type="protein sequence ID" value="QQD18440.1"/>
    <property type="molecule type" value="Genomic_DNA"/>
</dbReference>
<dbReference type="KEGG" id="snan:I6N98_00760"/>
<keyword evidence="2" id="KW-0560">Oxidoreductase</keyword>
<evidence type="ECO:0000256" key="2">
    <source>
        <dbReference type="ARBA" id="ARBA00023002"/>
    </source>
</evidence>
<proteinExistence type="inferred from homology"/>
<dbReference type="InterPro" id="IPR002347">
    <property type="entry name" value="SDR_fam"/>
</dbReference>
<evidence type="ECO:0000313" key="3">
    <source>
        <dbReference type="EMBL" id="QQD18440.1"/>
    </source>
</evidence>
<dbReference type="Pfam" id="PF00106">
    <property type="entry name" value="adh_short"/>
    <property type="match status" value="1"/>
</dbReference>
<dbReference type="PANTHER" id="PTHR24320:SF148">
    <property type="entry name" value="NAD(P)-BINDING ROSSMANN-FOLD SUPERFAMILY PROTEIN"/>
    <property type="match status" value="1"/>
</dbReference>
<evidence type="ECO:0000313" key="4">
    <source>
        <dbReference type="Proteomes" id="UP000596063"/>
    </source>
</evidence>